<feature type="non-terminal residue" evidence="2">
    <location>
        <position position="79"/>
    </location>
</feature>
<evidence type="ECO:0000256" key="1">
    <source>
        <dbReference type="SAM" id="MobiDB-lite"/>
    </source>
</evidence>
<dbReference type="EMBL" id="LKCN02000001">
    <property type="protein sequence ID" value="RCI16330.1"/>
    <property type="molecule type" value="Genomic_DNA"/>
</dbReference>
<proteinExistence type="predicted"/>
<evidence type="ECO:0000313" key="2">
    <source>
        <dbReference type="EMBL" id="RCI16330.1"/>
    </source>
</evidence>
<reference evidence="2 3" key="1">
    <citation type="journal article" date="2015" name="BMC Genomics">
        <title>Insights from the genome of Ophiocordyceps polyrhachis-furcata to pathogenicity and host specificity in insect fungi.</title>
        <authorList>
            <person name="Wichadakul D."/>
            <person name="Kobmoo N."/>
            <person name="Ingsriswang S."/>
            <person name="Tangphatsornruang S."/>
            <person name="Chantasingh D."/>
            <person name="Luangsa-ard J.J."/>
            <person name="Eurwilaichitr L."/>
        </authorList>
    </citation>
    <scope>NUCLEOTIDE SEQUENCE [LARGE SCALE GENOMIC DNA]</scope>
    <source>
        <strain evidence="2 3">BCC 54312</strain>
    </source>
</reference>
<protein>
    <submittedName>
        <fullName evidence="2">Uncharacterized protein</fullName>
    </submittedName>
</protein>
<feature type="non-terminal residue" evidence="2">
    <location>
        <position position="1"/>
    </location>
</feature>
<gene>
    <name evidence="2" type="ORF">L249_3162</name>
</gene>
<evidence type="ECO:0000313" key="3">
    <source>
        <dbReference type="Proteomes" id="UP000253664"/>
    </source>
</evidence>
<keyword evidence="3" id="KW-1185">Reference proteome</keyword>
<feature type="region of interest" description="Disordered" evidence="1">
    <location>
        <begin position="1"/>
        <end position="20"/>
    </location>
</feature>
<dbReference type="AlphaFoldDB" id="A0A367LPJ2"/>
<dbReference type="Proteomes" id="UP000253664">
    <property type="component" value="Unassembled WGS sequence"/>
</dbReference>
<sequence>ELEKGREEDDDEVVADGSLGGGFAVSVASPPYPTTLAPPPSILHLTMSTKALKRWKDKTRPFFFSSPHQMASIMSRADE</sequence>
<comment type="caution">
    <text evidence="2">The sequence shown here is derived from an EMBL/GenBank/DDBJ whole genome shotgun (WGS) entry which is preliminary data.</text>
</comment>
<name>A0A367LPJ2_9HYPO</name>
<organism evidence="2 3">
    <name type="scientific">Ophiocordyceps polyrhachis-furcata BCC 54312</name>
    <dbReference type="NCBI Taxonomy" id="1330021"/>
    <lineage>
        <taxon>Eukaryota</taxon>
        <taxon>Fungi</taxon>
        <taxon>Dikarya</taxon>
        <taxon>Ascomycota</taxon>
        <taxon>Pezizomycotina</taxon>
        <taxon>Sordariomycetes</taxon>
        <taxon>Hypocreomycetidae</taxon>
        <taxon>Hypocreales</taxon>
        <taxon>Ophiocordycipitaceae</taxon>
        <taxon>Ophiocordyceps</taxon>
    </lineage>
</organism>
<accession>A0A367LPJ2</accession>